<organism evidence="3 4">
    <name type="scientific">Chlorobaculum thiosulfatiphilum</name>
    <name type="common">Chlorobium limicola f.sp. thiosulfatophilum</name>
    <dbReference type="NCBI Taxonomy" id="115852"/>
    <lineage>
        <taxon>Bacteria</taxon>
        <taxon>Pseudomonadati</taxon>
        <taxon>Chlorobiota</taxon>
        <taxon>Chlorobiia</taxon>
        <taxon>Chlorobiales</taxon>
        <taxon>Chlorobiaceae</taxon>
        <taxon>Chlorobaculum</taxon>
    </lineage>
</organism>
<dbReference type="GO" id="GO:0046872">
    <property type="term" value="F:metal ion binding"/>
    <property type="evidence" value="ECO:0007669"/>
    <property type="project" value="UniProtKB-KW"/>
</dbReference>
<dbReference type="Proteomes" id="UP000308271">
    <property type="component" value="Unassembled WGS sequence"/>
</dbReference>
<dbReference type="OrthoDB" id="9805307at2"/>
<dbReference type="EMBL" id="VDCH01000025">
    <property type="protein sequence ID" value="TNJ38186.1"/>
    <property type="molecule type" value="Genomic_DNA"/>
</dbReference>
<reference evidence="3 4" key="1">
    <citation type="submission" date="2019-05" db="EMBL/GenBank/DDBJ databases">
        <title>Draft Whole-Genome sequence of the green sulfur bacterium Chlorobaculum thiosulfatiphilum DSM 249.</title>
        <authorList>
            <person name="Meyer T.E."/>
            <person name="Kyndt J.A."/>
        </authorList>
    </citation>
    <scope>NUCLEOTIDE SEQUENCE [LARGE SCALE GENOMIC DNA]</scope>
    <source>
        <strain evidence="3 4">DSM 249</strain>
    </source>
</reference>
<dbReference type="AlphaFoldDB" id="A0A5C4S3X5"/>
<keyword evidence="1" id="KW-0479">Metal-binding</keyword>
<dbReference type="PANTHER" id="PTHR11820">
    <property type="entry name" value="ACYLPYRUVASE"/>
    <property type="match status" value="1"/>
</dbReference>
<keyword evidence="4" id="KW-1185">Reference proteome</keyword>
<dbReference type="PANTHER" id="PTHR11820:SF7">
    <property type="entry name" value="ACYLPYRUVASE FAHD1, MITOCHONDRIAL"/>
    <property type="match status" value="1"/>
</dbReference>
<accession>A0A5C4S3X5</accession>
<dbReference type="InterPro" id="IPR011234">
    <property type="entry name" value="Fumarylacetoacetase-like_C"/>
</dbReference>
<name>A0A5C4S3X5_CHLTI</name>
<evidence type="ECO:0000259" key="2">
    <source>
        <dbReference type="Pfam" id="PF01557"/>
    </source>
</evidence>
<gene>
    <name evidence="3" type="ORF">FGF66_10110</name>
</gene>
<proteinExistence type="predicted"/>
<dbReference type="SUPFAM" id="SSF56529">
    <property type="entry name" value="FAH"/>
    <property type="match status" value="1"/>
</dbReference>
<dbReference type="InterPro" id="IPR036663">
    <property type="entry name" value="Fumarylacetoacetase_C_sf"/>
</dbReference>
<sequence>MKTFSDPSKPALPLSIYCVGKNYPDHAREMASWEPEKPAPPPEEEPIIFMKPGTALSTDGNTSIPQFEGRPLSASLHYEGELVLLVGADVDCVELADAPACIAGYAAGLDMTLRDVQLEAKKTGNPWLKCKGFRRSALVSEFIAPDAVGAWEELAISLRLNGERKQHSKVSKMSFSPAYLVHYLSYIYGLRAGDMIFTGTPAGVGSVQPGDRLDVSLETGVGDSHTKTLVSIQATVS</sequence>
<dbReference type="Pfam" id="PF01557">
    <property type="entry name" value="FAA_hydrolase"/>
    <property type="match status" value="1"/>
</dbReference>
<dbReference type="RefSeq" id="WP_139457523.1">
    <property type="nucleotide sequence ID" value="NZ_VDCH01000025.1"/>
</dbReference>
<dbReference type="GO" id="GO:0018773">
    <property type="term" value="F:acetylpyruvate hydrolase activity"/>
    <property type="evidence" value="ECO:0007669"/>
    <property type="project" value="TreeGrafter"/>
</dbReference>
<evidence type="ECO:0000256" key="1">
    <source>
        <dbReference type="ARBA" id="ARBA00022723"/>
    </source>
</evidence>
<protein>
    <submittedName>
        <fullName evidence="3">Fumarylacetoacetate hydrolase family protein</fullName>
    </submittedName>
</protein>
<feature type="domain" description="Fumarylacetoacetase-like C-terminal" evidence="2">
    <location>
        <begin position="16"/>
        <end position="222"/>
    </location>
</feature>
<evidence type="ECO:0000313" key="3">
    <source>
        <dbReference type="EMBL" id="TNJ38186.1"/>
    </source>
</evidence>
<keyword evidence="3" id="KW-0378">Hydrolase</keyword>
<dbReference type="Gene3D" id="3.90.850.10">
    <property type="entry name" value="Fumarylacetoacetase-like, C-terminal domain"/>
    <property type="match status" value="1"/>
</dbReference>
<comment type="caution">
    <text evidence="3">The sequence shown here is derived from an EMBL/GenBank/DDBJ whole genome shotgun (WGS) entry which is preliminary data.</text>
</comment>
<evidence type="ECO:0000313" key="4">
    <source>
        <dbReference type="Proteomes" id="UP000308271"/>
    </source>
</evidence>